<feature type="region of interest" description="Disordered" evidence="1">
    <location>
        <begin position="61"/>
        <end position="115"/>
    </location>
</feature>
<dbReference type="Proteomes" id="UP000324831">
    <property type="component" value="Unassembled WGS sequence"/>
</dbReference>
<comment type="caution">
    <text evidence="2">The sequence shown here is derived from an EMBL/GenBank/DDBJ whole genome shotgun (WGS) entry which is preliminary data.</text>
</comment>
<proteinExistence type="predicted"/>
<dbReference type="AlphaFoldDB" id="A0A478FQH2"/>
<dbReference type="RefSeq" id="WP_216083383.1">
    <property type="nucleotide sequence ID" value="NZ_CACTIB010000021.1"/>
</dbReference>
<reference evidence="2 3" key="1">
    <citation type="submission" date="2019-01" db="EMBL/GenBank/DDBJ databases">
        <title>Draft genome sequences of Candidatus Mycoplasma haemohominis SWG34-3 identified from a patient with pyrexia, anemia and liver dysfunction.</title>
        <authorList>
            <person name="Sekizuka T."/>
            <person name="Hattori N."/>
            <person name="Katano H."/>
            <person name="Takuma T."/>
            <person name="Ito T."/>
            <person name="Arai N."/>
            <person name="Yanai R."/>
            <person name="Ishii S."/>
            <person name="Miura Y."/>
            <person name="Tokunaga T."/>
            <person name="Watanabe H."/>
            <person name="Nomura N."/>
            <person name="Eguchi J."/>
            <person name="Arai T."/>
            <person name="Hasegawa H."/>
            <person name="Nakamaki T."/>
            <person name="Wakita T."/>
            <person name="Niki Y."/>
            <person name="Kuroda M."/>
        </authorList>
    </citation>
    <scope>NUCLEOTIDE SEQUENCE [LARGE SCALE GENOMIC DNA]</scope>
    <source>
        <strain evidence="2">SWG34-3</strain>
    </source>
</reference>
<dbReference type="EMBL" id="BIMN01000003">
    <property type="protein sequence ID" value="GCE63703.1"/>
    <property type="molecule type" value="Genomic_DNA"/>
</dbReference>
<gene>
    <name evidence="2" type="ORF">MHSWG343_07030</name>
</gene>
<evidence type="ECO:0000313" key="3">
    <source>
        <dbReference type="Proteomes" id="UP000324831"/>
    </source>
</evidence>
<sequence>MSTQALGAAAAGTAIVGGGGTLAAYAAGAFGSSSELYYWMKSKNLLDKYIGGDLTRIEEKIKNGGNSTNSGYKKNLNDNWDEMKKEDFPEGSRPERPDKNKIANAGQTSDTDSNDLKDIANFVNKWCELRLGKGTVKFKENTNPKEYDEGKLTDPKDDVDKKWKAFREVCVADS</sequence>
<evidence type="ECO:0000313" key="2">
    <source>
        <dbReference type="EMBL" id="GCE63703.1"/>
    </source>
</evidence>
<organism evidence="2 3">
    <name type="scientific">Candidatus Mycoplasma haematohominis</name>
    <dbReference type="NCBI Taxonomy" id="1494318"/>
    <lineage>
        <taxon>Bacteria</taxon>
        <taxon>Bacillati</taxon>
        <taxon>Mycoplasmatota</taxon>
        <taxon>Mollicutes</taxon>
        <taxon>Mycoplasmataceae</taxon>
        <taxon>Mycoplasma</taxon>
    </lineage>
</organism>
<name>A0A478FQH2_9MOLU</name>
<protein>
    <submittedName>
        <fullName evidence="2">Uncharacterized protein</fullName>
    </submittedName>
</protein>
<evidence type="ECO:0000256" key="1">
    <source>
        <dbReference type="SAM" id="MobiDB-lite"/>
    </source>
</evidence>
<accession>A0A478FQH2</accession>
<feature type="compositionally biased region" description="Basic and acidic residues" evidence="1">
    <location>
        <begin position="81"/>
        <end position="101"/>
    </location>
</feature>